<reference evidence="8 9" key="1">
    <citation type="journal article" date="2021" name="Sci. Rep.">
        <title>Chromosome anchoring in Senegalese sole (Solea senegalensis) reveals sex-associated markers and genome rearrangements in flatfish.</title>
        <authorList>
            <person name="Guerrero-Cozar I."/>
            <person name="Gomez-Garrido J."/>
            <person name="Berbel C."/>
            <person name="Martinez-Blanch J.F."/>
            <person name="Alioto T."/>
            <person name="Claros M.G."/>
            <person name="Gagnaire P.A."/>
            <person name="Manchado M."/>
        </authorList>
    </citation>
    <scope>NUCLEOTIDE SEQUENCE [LARGE SCALE GENOMIC DNA]</scope>
    <source>
        <strain evidence="8">Sse05_10M</strain>
    </source>
</reference>
<keyword evidence="9" id="KW-1185">Reference proteome</keyword>
<dbReference type="GO" id="GO:0016020">
    <property type="term" value="C:membrane"/>
    <property type="evidence" value="ECO:0007669"/>
    <property type="project" value="InterPro"/>
</dbReference>
<dbReference type="AlphaFoldDB" id="A0AAV6SGS6"/>
<dbReference type="InterPro" id="IPR001190">
    <property type="entry name" value="SRCR"/>
</dbReference>
<dbReference type="EMBL" id="JAGKHQ010000005">
    <property type="protein sequence ID" value="KAG7516090.1"/>
    <property type="molecule type" value="Genomic_DNA"/>
</dbReference>
<dbReference type="FunFam" id="3.10.250.10:FF:000006">
    <property type="entry name" value="neurotrypsin isoform X2"/>
    <property type="match status" value="3"/>
</dbReference>
<dbReference type="PANTHER" id="PTHR48071:SF18">
    <property type="entry name" value="DELETED IN MALIGNANT BRAIN TUMORS 1 PROTEIN-RELATED"/>
    <property type="match status" value="1"/>
</dbReference>
<feature type="disulfide bond" evidence="5">
    <location>
        <begin position="301"/>
        <end position="362"/>
    </location>
</feature>
<sequence>MAVHGKSFGQGKGSILLDNVKCKGNEMALSECRNVGWGNHNCYHFEDVSVTCKEPTNMAGRGFGNYTSPTSQSSLRDGSIRLVDGKHACEGRVEIYYRGKWGTVCDDMWSLKNAMVVCKQLGCGDAISAHTNAYFKRGTGPIHLDNVDCKGHELELSTCESGGWKVHNCGHHEDAGVTCHGFSTPEDPVSTEYQTETYTTEATESTSVTTSPTTKSVTRTTKAGTGTYKTTDYKLKPVNLCIFYIEILQWCFNQSIPTAPPPVRLMDGDHRCMGRVEVQYKNEWRTVCDDNWNILNAKVVCRQLGCGKAIAAMPGPVFSQGSGQILMDNVDCRGNERAITDCDFPGWGLHNCGHPEDAGVICEESESTTPRSPTTVTVGETEVITYGQPMGRSTGEGMLRLVGGRDRCEGRVEMYLNYAWGTVCDDAWDQRDAQVVCRQMGCGEVLEVWNEAFFGQGTGAILLDNLKCIGTEESLLQCSHIGRDVHNCDHSEDAGVTCSLL</sequence>
<dbReference type="PROSITE" id="PS00420">
    <property type="entry name" value="SRCR_1"/>
    <property type="match status" value="2"/>
</dbReference>
<organism evidence="8 9">
    <name type="scientific">Solea senegalensis</name>
    <name type="common">Senegalese sole</name>
    <dbReference type="NCBI Taxonomy" id="28829"/>
    <lineage>
        <taxon>Eukaryota</taxon>
        <taxon>Metazoa</taxon>
        <taxon>Chordata</taxon>
        <taxon>Craniata</taxon>
        <taxon>Vertebrata</taxon>
        <taxon>Euteleostomi</taxon>
        <taxon>Actinopterygii</taxon>
        <taxon>Neopterygii</taxon>
        <taxon>Teleostei</taxon>
        <taxon>Neoteleostei</taxon>
        <taxon>Acanthomorphata</taxon>
        <taxon>Carangaria</taxon>
        <taxon>Pleuronectiformes</taxon>
        <taxon>Pleuronectoidei</taxon>
        <taxon>Soleidae</taxon>
        <taxon>Solea</taxon>
    </lineage>
</organism>
<keyword evidence="2" id="KW-0677">Repeat</keyword>
<feature type="disulfide bond" evidence="5">
    <location>
        <begin position="105"/>
        <end position="169"/>
    </location>
</feature>
<feature type="domain" description="SRCR" evidence="7">
    <location>
        <begin position="80"/>
        <end position="180"/>
    </location>
</feature>
<protein>
    <submittedName>
        <fullName evidence="8">Scavenger receptor cysteine-rich domain-containing group B protein-like</fullName>
    </submittedName>
</protein>
<feature type="disulfide bond" evidence="5">
    <location>
        <begin position="22"/>
        <end position="32"/>
    </location>
</feature>
<keyword evidence="3 5" id="KW-1015">Disulfide bond</keyword>
<feature type="domain" description="SRCR" evidence="7">
    <location>
        <begin position="399"/>
        <end position="499"/>
    </location>
</feature>
<feature type="disulfide bond" evidence="5">
    <location>
        <begin position="288"/>
        <end position="352"/>
    </location>
</feature>
<feature type="disulfide bond" evidence="5">
    <location>
        <begin position="332"/>
        <end position="342"/>
    </location>
</feature>
<evidence type="ECO:0000256" key="6">
    <source>
        <dbReference type="SAM" id="MobiDB-lite"/>
    </source>
</evidence>
<dbReference type="PROSITE" id="PS50287">
    <property type="entry name" value="SRCR_2"/>
    <property type="match status" value="4"/>
</dbReference>
<feature type="domain" description="SRCR" evidence="7">
    <location>
        <begin position="263"/>
        <end position="363"/>
    </location>
</feature>
<evidence type="ECO:0000256" key="5">
    <source>
        <dbReference type="PROSITE-ProRule" id="PRU00196"/>
    </source>
</evidence>
<evidence type="ECO:0000313" key="8">
    <source>
        <dbReference type="EMBL" id="KAG7516090.1"/>
    </source>
</evidence>
<dbReference type="SMART" id="SM00202">
    <property type="entry name" value="SR"/>
    <property type="match status" value="4"/>
</dbReference>
<keyword evidence="8" id="KW-0675">Receptor</keyword>
<evidence type="ECO:0000256" key="4">
    <source>
        <dbReference type="ARBA" id="ARBA00023180"/>
    </source>
</evidence>
<keyword evidence="4" id="KW-0325">Glycoprotein</keyword>
<feature type="region of interest" description="Disordered" evidence="6">
    <location>
        <begin position="198"/>
        <end position="219"/>
    </location>
</feature>
<feature type="disulfide bond" evidence="5">
    <location>
        <begin position="149"/>
        <end position="159"/>
    </location>
</feature>
<keyword evidence="1" id="KW-0732">Signal</keyword>
<evidence type="ECO:0000256" key="1">
    <source>
        <dbReference type="ARBA" id="ARBA00022729"/>
    </source>
</evidence>
<name>A0AAV6SGS6_SOLSE</name>
<feature type="disulfide bond" evidence="5">
    <location>
        <begin position="468"/>
        <end position="478"/>
    </location>
</feature>
<gene>
    <name evidence="8" type="ORF">JOB18_022598</name>
</gene>
<dbReference type="Pfam" id="PF00530">
    <property type="entry name" value="SRCR"/>
    <property type="match status" value="4"/>
</dbReference>
<feature type="disulfide bond" evidence="5">
    <location>
        <begin position="118"/>
        <end position="179"/>
    </location>
</feature>
<feature type="disulfide bond" evidence="5">
    <location>
        <begin position="424"/>
        <end position="488"/>
    </location>
</feature>
<feature type="disulfide bond" evidence="5">
    <location>
        <begin position="437"/>
        <end position="498"/>
    </location>
</feature>
<accession>A0AAV6SGS6</accession>
<evidence type="ECO:0000256" key="3">
    <source>
        <dbReference type="ARBA" id="ARBA00023157"/>
    </source>
</evidence>
<evidence type="ECO:0000313" key="9">
    <source>
        <dbReference type="Proteomes" id="UP000693946"/>
    </source>
</evidence>
<comment type="caution">
    <text evidence="8">The sequence shown here is derived from an EMBL/GenBank/DDBJ whole genome shotgun (WGS) entry which is preliminary data.</text>
</comment>
<comment type="caution">
    <text evidence="5">Lacks conserved residue(s) required for the propagation of feature annotation.</text>
</comment>
<dbReference type="Proteomes" id="UP000693946">
    <property type="component" value="Linkage Group LG13"/>
</dbReference>
<dbReference type="PANTHER" id="PTHR48071">
    <property type="entry name" value="SRCR DOMAIN-CONTAINING PROTEIN"/>
    <property type="match status" value="1"/>
</dbReference>
<proteinExistence type="predicted"/>
<feature type="domain" description="SRCR" evidence="7">
    <location>
        <begin position="1"/>
        <end position="53"/>
    </location>
</feature>
<evidence type="ECO:0000259" key="7">
    <source>
        <dbReference type="PROSITE" id="PS50287"/>
    </source>
</evidence>
<evidence type="ECO:0000256" key="2">
    <source>
        <dbReference type="ARBA" id="ARBA00022737"/>
    </source>
</evidence>